<reference evidence="6 7" key="1">
    <citation type="submission" date="2021-05" db="EMBL/GenBank/DDBJ databases">
        <title>A Polyphasic approach of four new species of the genus Ohtaekwangia: Ohtaekwangia histidinii sp. nov., Ohtaekwangia cretensis sp. nov., Ohtaekwangia indiensis sp. nov., Ohtaekwangia reichenbachii sp. nov. from diverse environment.</title>
        <authorList>
            <person name="Octaviana S."/>
        </authorList>
    </citation>
    <scope>NUCLEOTIDE SEQUENCE [LARGE SCALE GENOMIC DNA]</scope>
    <source>
        <strain evidence="6 7">PWU4</strain>
    </source>
</reference>
<comment type="subcellular location">
    <subcellularLocation>
        <location evidence="1">Membrane</location>
        <topology evidence="1">Multi-pass membrane protein</topology>
    </subcellularLocation>
</comment>
<evidence type="ECO:0000313" key="6">
    <source>
        <dbReference type="EMBL" id="MBT1697789.1"/>
    </source>
</evidence>
<keyword evidence="4 5" id="KW-0472">Membrane</keyword>
<accession>A0AAP2DLN7</accession>
<evidence type="ECO:0000256" key="4">
    <source>
        <dbReference type="ARBA" id="ARBA00023136"/>
    </source>
</evidence>
<evidence type="ECO:0000256" key="1">
    <source>
        <dbReference type="ARBA" id="ARBA00004141"/>
    </source>
</evidence>
<evidence type="ECO:0000256" key="3">
    <source>
        <dbReference type="ARBA" id="ARBA00022989"/>
    </source>
</evidence>
<gene>
    <name evidence="6" type="ORF">KK083_12930</name>
</gene>
<feature type="transmembrane region" description="Helical" evidence="5">
    <location>
        <begin position="98"/>
        <end position="114"/>
    </location>
</feature>
<keyword evidence="3 5" id="KW-1133">Transmembrane helix</keyword>
<evidence type="ECO:0000313" key="7">
    <source>
        <dbReference type="Proteomes" id="UP001319200"/>
    </source>
</evidence>
<dbReference type="EMBL" id="JAHESF010000011">
    <property type="protein sequence ID" value="MBT1697789.1"/>
    <property type="molecule type" value="Genomic_DNA"/>
</dbReference>
<sequence length="126" mass="14186">MKNKILFVLCLLFGLMFINAGLNKFFNYMPVPQDMPEATMKMFIAMTSISWLMPLIGFIEVVGGVLIIFKRTRALGAIMILPIMVGIVLTHFTVAPEGLPMALILLAILVWVIVENREKYLPMVRA</sequence>
<feature type="transmembrane region" description="Helical" evidence="5">
    <location>
        <begin position="74"/>
        <end position="92"/>
    </location>
</feature>
<comment type="caution">
    <text evidence="6">The sequence shown here is derived from an EMBL/GenBank/DDBJ whole genome shotgun (WGS) entry which is preliminary data.</text>
</comment>
<keyword evidence="7" id="KW-1185">Reference proteome</keyword>
<name>A0AAP2DLN7_9BACT</name>
<organism evidence="6 7">
    <name type="scientific">Chryseosolibacter histidini</name>
    <dbReference type="NCBI Taxonomy" id="2782349"/>
    <lineage>
        <taxon>Bacteria</taxon>
        <taxon>Pseudomonadati</taxon>
        <taxon>Bacteroidota</taxon>
        <taxon>Cytophagia</taxon>
        <taxon>Cytophagales</taxon>
        <taxon>Chryseotaleaceae</taxon>
        <taxon>Chryseosolibacter</taxon>
    </lineage>
</organism>
<dbReference type="GO" id="GO:0016020">
    <property type="term" value="C:membrane"/>
    <property type="evidence" value="ECO:0007669"/>
    <property type="project" value="UniProtKB-SubCell"/>
</dbReference>
<dbReference type="Pfam" id="PF07681">
    <property type="entry name" value="DoxX"/>
    <property type="match status" value="1"/>
</dbReference>
<evidence type="ECO:0000256" key="2">
    <source>
        <dbReference type="ARBA" id="ARBA00022692"/>
    </source>
</evidence>
<keyword evidence="2 5" id="KW-0812">Transmembrane</keyword>
<proteinExistence type="predicted"/>
<evidence type="ECO:0000256" key="5">
    <source>
        <dbReference type="SAM" id="Phobius"/>
    </source>
</evidence>
<dbReference type="RefSeq" id="WP_254163662.1">
    <property type="nucleotide sequence ID" value="NZ_JAHESF010000011.1"/>
</dbReference>
<dbReference type="InterPro" id="IPR032808">
    <property type="entry name" value="DoxX"/>
</dbReference>
<dbReference type="Proteomes" id="UP001319200">
    <property type="component" value="Unassembled WGS sequence"/>
</dbReference>
<feature type="transmembrane region" description="Helical" evidence="5">
    <location>
        <begin position="44"/>
        <end position="67"/>
    </location>
</feature>
<protein>
    <submittedName>
        <fullName evidence="6">DoxX family membrane protein</fullName>
    </submittedName>
</protein>
<dbReference type="AlphaFoldDB" id="A0AAP2DLN7"/>